<dbReference type="InParanoid" id="B4D5Y2"/>
<dbReference type="InterPro" id="IPR023750">
    <property type="entry name" value="RbsD-like_sf"/>
</dbReference>
<comment type="catalytic activity">
    <reaction evidence="1">
        <text>beta-D-ribopyranose = beta-D-ribofuranose</text>
        <dbReference type="Rhea" id="RHEA:25432"/>
        <dbReference type="ChEBI" id="CHEBI:27476"/>
        <dbReference type="ChEBI" id="CHEBI:47002"/>
        <dbReference type="EC" id="5.4.99.62"/>
    </reaction>
</comment>
<protein>
    <submittedName>
        <fullName evidence="4">RbsD or FucU transport</fullName>
    </submittedName>
</protein>
<dbReference type="PANTHER" id="PTHR31690:SF4">
    <property type="entry name" value="FUCOSE MUTAROTASE"/>
    <property type="match status" value="1"/>
</dbReference>
<keyword evidence="5" id="KW-1185">Reference proteome</keyword>
<dbReference type="STRING" id="497964.CfE428DRAFT_4321"/>
<evidence type="ECO:0000256" key="1">
    <source>
        <dbReference type="ARBA" id="ARBA00000223"/>
    </source>
</evidence>
<dbReference type="PANTHER" id="PTHR31690">
    <property type="entry name" value="FUCOSE MUTAROTASE"/>
    <property type="match status" value="1"/>
</dbReference>
<dbReference type="SUPFAM" id="SSF102546">
    <property type="entry name" value="RbsD-like"/>
    <property type="match status" value="1"/>
</dbReference>
<comment type="caution">
    <text evidence="4">The sequence shown here is derived from an EMBL/GenBank/DDBJ whole genome shotgun (WGS) entry which is preliminary data.</text>
</comment>
<dbReference type="InterPro" id="IPR007721">
    <property type="entry name" value="RbsD_FucU"/>
</dbReference>
<reference evidence="4 5" key="1">
    <citation type="journal article" date="2011" name="J. Bacteriol.">
        <title>Genome sequence of Chthoniobacter flavus Ellin428, an aerobic heterotrophic soil bacterium.</title>
        <authorList>
            <person name="Kant R."/>
            <person name="van Passel M.W."/>
            <person name="Palva A."/>
            <person name="Lucas S."/>
            <person name="Lapidus A."/>
            <person name="Glavina Del Rio T."/>
            <person name="Dalin E."/>
            <person name="Tice H."/>
            <person name="Bruce D."/>
            <person name="Goodwin L."/>
            <person name="Pitluck S."/>
            <person name="Larimer F.W."/>
            <person name="Land M.L."/>
            <person name="Hauser L."/>
            <person name="Sangwan P."/>
            <person name="de Vos W.M."/>
            <person name="Janssen P.H."/>
            <person name="Smidt H."/>
        </authorList>
    </citation>
    <scope>NUCLEOTIDE SEQUENCE [LARGE SCALE GENOMIC DNA]</scope>
    <source>
        <strain evidence="4 5">Ellin428</strain>
    </source>
</reference>
<dbReference type="InterPro" id="IPR050443">
    <property type="entry name" value="RbsD/FucU_mutarotase"/>
</dbReference>
<gene>
    <name evidence="4" type="ORF">CfE428DRAFT_4321</name>
</gene>
<dbReference type="Gene3D" id="3.40.1650.10">
    <property type="entry name" value="RbsD-like domain"/>
    <property type="match status" value="1"/>
</dbReference>
<evidence type="ECO:0000313" key="5">
    <source>
        <dbReference type="Proteomes" id="UP000005824"/>
    </source>
</evidence>
<dbReference type="Pfam" id="PF05025">
    <property type="entry name" value="RbsD_FucU"/>
    <property type="match status" value="1"/>
</dbReference>
<sequence>MLKTTLLHPDILRIVARGGHHSKILIADGNYPAATKKGPNAELVCLQLTPGVPTVSQVLRTLLSALPIDHVNTMGIPPDDPYAQQGDPPVWAEYRQIVAESGMKLTLEPILKWDFYQHVESPDHILTIQTADQSLWANVLLTLGCRVD</sequence>
<keyword evidence="2" id="KW-0413">Isomerase</keyword>
<comment type="catalytic activity">
    <reaction evidence="3">
        <text>alpha-L-fucose = beta-L-fucose</text>
        <dbReference type="Rhea" id="RHEA:25580"/>
        <dbReference type="ChEBI" id="CHEBI:42548"/>
        <dbReference type="ChEBI" id="CHEBI:42589"/>
        <dbReference type="EC" id="5.1.3.29"/>
    </reaction>
</comment>
<dbReference type="EMBL" id="ABVL01000014">
    <property type="protein sequence ID" value="EDY18185.1"/>
    <property type="molecule type" value="Genomic_DNA"/>
</dbReference>
<dbReference type="RefSeq" id="WP_006981645.1">
    <property type="nucleotide sequence ID" value="NZ_ABVL01000014.1"/>
</dbReference>
<evidence type="ECO:0000256" key="2">
    <source>
        <dbReference type="ARBA" id="ARBA00023235"/>
    </source>
</evidence>
<evidence type="ECO:0000256" key="3">
    <source>
        <dbReference type="ARBA" id="ARBA00036324"/>
    </source>
</evidence>
<dbReference type="eggNOG" id="COG4154">
    <property type="taxonomic scope" value="Bacteria"/>
</dbReference>
<proteinExistence type="predicted"/>
<dbReference type="GO" id="GO:0036373">
    <property type="term" value="F:L-fucose mutarotase activity"/>
    <property type="evidence" value="ECO:0007669"/>
    <property type="project" value="UniProtKB-EC"/>
</dbReference>
<accession>B4D5Y2</accession>
<name>B4D5Y2_9BACT</name>
<dbReference type="AlphaFoldDB" id="B4D5Y2"/>
<dbReference type="GO" id="GO:0062193">
    <property type="term" value="F:D-ribose pyranase activity"/>
    <property type="evidence" value="ECO:0007669"/>
    <property type="project" value="UniProtKB-EC"/>
</dbReference>
<dbReference type="GO" id="GO:0006004">
    <property type="term" value="P:fucose metabolic process"/>
    <property type="evidence" value="ECO:0007669"/>
    <property type="project" value="TreeGrafter"/>
</dbReference>
<evidence type="ECO:0000313" key="4">
    <source>
        <dbReference type="EMBL" id="EDY18185.1"/>
    </source>
</evidence>
<dbReference type="GO" id="GO:0042806">
    <property type="term" value="F:fucose binding"/>
    <property type="evidence" value="ECO:0007669"/>
    <property type="project" value="TreeGrafter"/>
</dbReference>
<organism evidence="4 5">
    <name type="scientific">Chthoniobacter flavus Ellin428</name>
    <dbReference type="NCBI Taxonomy" id="497964"/>
    <lineage>
        <taxon>Bacteria</taxon>
        <taxon>Pseudomonadati</taxon>
        <taxon>Verrucomicrobiota</taxon>
        <taxon>Spartobacteria</taxon>
        <taxon>Chthoniobacterales</taxon>
        <taxon>Chthoniobacteraceae</taxon>
        <taxon>Chthoniobacter</taxon>
    </lineage>
</organism>
<dbReference type="Proteomes" id="UP000005824">
    <property type="component" value="Unassembled WGS sequence"/>
</dbReference>